<accession>A0A670ISL8</accession>
<proteinExistence type="predicted"/>
<dbReference type="Ensembl" id="ENSPMRT00000015474.1">
    <property type="protein sequence ID" value="ENSPMRP00000014489.1"/>
    <property type="gene ID" value="ENSPMRG00000009655.1"/>
</dbReference>
<reference evidence="1 2" key="1">
    <citation type="journal article" date="2019" name="Proc. Natl. Acad. Sci. U.S.A.">
        <title>Regulatory changes in pterin and carotenoid genes underlie balanced color polymorphisms in the wall lizard.</title>
        <authorList>
            <person name="Andrade P."/>
            <person name="Pinho C."/>
            <person name="Perez I de Lanuza G."/>
            <person name="Afonso S."/>
            <person name="Brejcha J."/>
            <person name="Rubin C.J."/>
            <person name="Wallerman O."/>
            <person name="Pereira P."/>
            <person name="Sabatino S.J."/>
            <person name="Bellati A."/>
            <person name="Pellitteri-Rosa D."/>
            <person name="Bosakova Z."/>
            <person name="Bunikis I."/>
            <person name="Carretero M.A."/>
            <person name="Feiner N."/>
            <person name="Marsik P."/>
            <person name="Pauperio F."/>
            <person name="Salvi D."/>
            <person name="Soler L."/>
            <person name="While G.M."/>
            <person name="Uller T."/>
            <person name="Font E."/>
            <person name="Andersson L."/>
            <person name="Carneiro M."/>
        </authorList>
    </citation>
    <scope>NUCLEOTIDE SEQUENCE</scope>
</reference>
<name>A0A670ISL8_PODMU</name>
<keyword evidence="2" id="KW-1185">Reference proteome</keyword>
<sequence length="104" mass="11759">MKMQFNHMIIRVLSEDLLQIESLLNNVKSVYHTSCKRLGMCWHGQPGTDEENNSGQNIPHLLQGFCRTVRALKAILLLSWICSACFTLSHCINNKNPSATSPEM</sequence>
<dbReference type="Proteomes" id="UP000472272">
    <property type="component" value="Chromosome 9"/>
</dbReference>
<dbReference type="AlphaFoldDB" id="A0A670ISL8"/>
<evidence type="ECO:0000313" key="2">
    <source>
        <dbReference type="Proteomes" id="UP000472272"/>
    </source>
</evidence>
<reference evidence="1" key="3">
    <citation type="submission" date="2025-09" db="UniProtKB">
        <authorList>
            <consortium name="Ensembl"/>
        </authorList>
    </citation>
    <scope>IDENTIFICATION</scope>
</reference>
<protein>
    <submittedName>
        <fullName evidence="1">Uncharacterized protein</fullName>
    </submittedName>
</protein>
<evidence type="ECO:0000313" key="1">
    <source>
        <dbReference type="Ensembl" id="ENSPMRP00000014489.1"/>
    </source>
</evidence>
<organism evidence="1 2">
    <name type="scientific">Podarcis muralis</name>
    <name type="common">Wall lizard</name>
    <name type="synonym">Lacerta muralis</name>
    <dbReference type="NCBI Taxonomy" id="64176"/>
    <lineage>
        <taxon>Eukaryota</taxon>
        <taxon>Metazoa</taxon>
        <taxon>Chordata</taxon>
        <taxon>Craniata</taxon>
        <taxon>Vertebrata</taxon>
        <taxon>Euteleostomi</taxon>
        <taxon>Lepidosauria</taxon>
        <taxon>Squamata</taxon>
        <taxon>Bifurcata</taxon>
        <taxon>Unidentata</taxon>
        <taxon>Episquamata</taxon>
        <taxon>Laterata</taxon>
        <taxon>Lacertibaenia</taxon>
        <taxon>Lacertidae</taxon>
        <taxon>Podarcis</taxon>
    </lineage>
</organism>
<reference evidence="1" key="2">
    <citation type="submission" date="2025-08" db="UniProtKB">
        <authorList>
            <consortium name="Ensembl"/>
        </authorList>
    </citation>
    <scope>IDENTIFICATION</scope>
</reference>